<evidence type="ECO:0000313" key="2">
    <source>
        <dbReference type="EMBL" id="MEN2752195.1"/>
    </source>
</evidence>
<dbReference type="EMBL" id="JBDGHN010000005">
    <property type="protein sequence ID" value="MEN2752195.1"/>
    <property type="molecule type" value="Genomic_DNA"/>
</dbReference>
<protein>
    <submittedName>
        <fullName evidence="2">Uncharacterized protein</fullName>
    </submittedName>
</protein>
<evidence type="ECO:0000313" key="3">
    <source>
        <dbReference type="Proteomes" id="UP001461960"/>
    </source>
</evidence>
<gene>
    <name evidence="2" type="ORF">AAIR29_11185</name>
</gene>
<name>A0ABU9X9V1_9GAMM</name>
<dbReference type="RefSeq" id="WP_299218050.1">
    <property type="nucleotide sequence ID" value="NZ_JBDGHN010000005.1"/>
</dbReference>
<comment type="caution">
    <text evidence="2">The sequence shown here is derived from an EMBL/GenBank/DDBJ whole genome shotgun (WGS) entry which is preliminary data.</text>
</comment>
<dbReference type="Proteomes" id="UP001461960">
    <property type="component" value="Unassembled WGS sequence"/>
</dbReference>
<organism evidence="2 3">
    <name type="scientific">Psychrobacter saeujeotis</name>
    <dbReference type="NCBI Taxonomy" id="3143436"/>
    <lineage>
        <taxon>Bacteria</taxon>
        <taxon>Pseudomonadati</taxon>
        <taxon>Pseudomonadota</taxon>
        <taxon>Gammaproteobacteria</taxon>
        <taxon>Moraxellales</taxon>
        <taxon>Moraxellaceae</taxon>
        <taxon>Psychrobacter</taxon>
    </lineage>
</organism>
<reference evidence="2 3" key="1">
    <citation type="submission" date="2024-05" db="EMBL/GenBank/DDBJ databases">
        <authorList>
            <person name="Kim H.-Y."/>
            <person name="Kim E."/>
            <person name="Cai Y."/>
            <person name="Yang S.-M."/>
            <person name="Lee W."/>
        </authorList>
    </citation>
    <scope>NUCLEOTIDE SEQUENCE [LARGE SCALE GENOMIC DNA]</scope>
    <source>
        <strain evidence="2 3">FBL11</strain>
    </source>
</reference>
<feature type="region of interest" description="Disordered" evidence="1">
    <location>
        <begin position="1"/>
        <end position="29"/>
    </location>
</feature>
<proteinExistence type="predicted"/>
<sequence length="105" mass="11472">MDNSKTPLPDAQDRIDGDNNQQVDMDNPMLHTFDDDDVIDNEAGFSNTEVGSAATEGLTPIHRQNVDEATIDNVLVQDNLDDGDYPDIVDIADKDAAEHSNSDDL</sequence>
<keyword evidence="3" id="KW-1185">Reference proteome</keyword>
<evidence type="ECO:0000256" key="1">
    <source>
        <dbReference type="SAM" id="MobiDB-lite"/>
    </source>
</evidence>
<accession>A0ABU9X9V1</accession>